<evidence type="ECO:0000256" key="4">
    <source>
        <dbReference type="ARBA" id="ARBA00022984"/>
    </source>
</evidence>
<comment type="function">
    <text evidence="7">Provides the (R)-glutamate required for cell wall biosynthesis.</text>
</comment>
<feature type="active site" description="Proton donor/acceptor" evidence="7">
    <location>
        <position position="81"/>
    </location>
</feature>
<dbReference type="RefSeq" id="WP_207844715.1">
    <property type="nucleotide sequence ID" value="NZ_JAFVMH010000001.1"/>
</dbReference>
<keyword evidence="9" id="KW-1185">Reference proteome</keyword>
<comment type="similarity">
    <text evidence="7">Belongs to the aspartate/glutamate racemases family.</text>
</comment>
<protein>
    <recommendedName>
        <fullName evidence="2 7">Glutamate racemase</fullName>
        <ecNumber evidence="2 7">5.1.1.3</ecNumber>
    </recommendedName>
</protein>
<dbReference type="InterPro" id="IPR001920">
    <property type="entry name" value="Asp/Glu_race"/>
</dbReference>
<dbReference type="GO" id="GO:0008881">
    <property type="term" value="F:glutamate racemase activity"/>
    <property type="evidence" value="ECO:0007669"/>
    <property type="project" value="UniProtKB-UniRule"/>
</dbReference>
<comment type="caution">
    <text evidence="8">The sequence shown here is derived from an EMBL/GenBank/DDBJ whole genome shotgun (WGS) entry which is preliminary data.</text>
</comment>
<dbReference type="EMBL" id="JAFVMH010000001">
    <property type="protein sequence ID" value="MBO1324054.1"/>
    <property type="molecule type" value="Genomic_DNA"/>
</dbReference>
<dbReference type="PANTHER" id="PTHR21198">
    <property type="entry name" value="GLUTAMATE RACEMASE"/>
    <property type="match status" value="1"/>
</dbReference>
<dbReference type="Pfam" id="PF01177">
    <property type="entry name" value="Asp_Glu_race"/>
    <property type="match status" value="1"/>
</dbReference>
<evidence type="ECO:0000256" key="3">
    <source>
        <dbReference type="ARBA" id="ARBA00022960"/>
    </source>
</evidence>
<dbReference type="Proteomes" id="UP000664073">
    <property type="component" value="Unassembled WGS sequence"/>
</dbReference>
<sequence>MLVGPALSGTYRILAFDSGIGGLGIVRAIRALAPGLVVDYLADTAVFPYGEQDDAFLISHIVTLLRNAVDRLKPQAVIIACNTASTLALDALRSACPATPFIGCVPPIRWAARVSQTGVIGLLATRATTRRPYLARLLALHAPDCTLITHAAPKLAGYAERLFRGEDVANPLLEDEIRGLWDHPQSSRLDTVGLGCTHYTFVLDRLKALAPPGIDWLDPAQAVARHACTVLRAVPALQAPASPGGAHGLRPGRAWFTALPENAGALIAHLPPFGFEQIHLWPDDQFSRLAE</sequence>
<feature type="active site" description="Proton donor/acceptor" evidence="7">
    <location>
        <position position="196"/>
    </location>
</feature>
<keyword evidence="4 7" id="KW-0573">Peptidoglycan synthesis</keyword>
<evidence type="ECO:0000256" key="6">
    <source>
        <dbReference type="ARBA" id="ARBA00023316"/>
    </source>
</evidence>
<feature type="binding site" evidence="7">
    <location>
        <begin position="17"/>
        <end position="18"/>
    </location>
    <ligand>
        <name>substrate</name>
    </ligand>
</feature>
<evidence type="ECO:0000256" key="2">
    <source>
        <dbReference type="ARBA" id="ARBA00013090"/>
    </source>
</evidence>
<proteinExistence type="inferred from homology"/>
<dbReference type="PROSITE" id="PS00923">
    <property type="entry name" value="ASP_GLU_RACEMASE_1"/>
    <property type="match status" value="1"/>
</dbReference>
<reference evidence="8" key="1">
    <citation type="submission" date="2021-03" db="EMBL/GenBank/DDBJ databases">
        <title>The complete genome sequence of Acetobacter sp. TBRC 12339.</title>
        <authorList>
            <person name="Charoenyingcharoen P."/>
            <person name="Yukphan P."/>
        </authorList>
    </citation>
    <scope>NUCLEOTIDE SEQUENCE</scope>
    <source>
        <strain evidence="8">TBRC 12339</strain>
    </source>
</reference>
<comment type="pathway">
    <text evidence="7">Cell wall biogenesis; peptidoglycan biosynthesis.</text>
</comment>
<keyword evidence="6 7" id="KW-0961">Cell wall biogenesis/degradation</keyword>
<dbReference type="HAMAP" id="MF_00258">
    <property type="entry name" value="Glu_racemase"/>
    <property type="match status" value="1"/>
</dbReference>
<evidence type="ECO:0000313" key="8">
    <source>
        <dbReference type="EMBL" id="MBO1324054.1"/>
    </source>
</evidence>
<gene>
    <name evidence="7" type="primary">murI</name>
    <name evidence="8" type="ORF">J2D77_02635</name>
</gene>
<name>A0A939KPJ9_9PROT</name>
<dbReference type="GO" id="GO:0071555">
    <property type="term" value="P:cell wall organization"/>
    <property type="evidence" value="ECO:0007669"/>
    <property type="project" value="UniProtKB-KW"/>
</dbReference>
<dbReference type="SUPFAM" id="SSF53681">
    <property type="entry name" value="Aspartate/glutamate racemase"/>
    <property type="match status" value="2"/>
</dbReference>
<dbReference type="AlphaFoldDB" id="A0A939KPJ9"/>
<dbReference type="GO" id="GO:0008360">
    <property type="term" value="P:regulation of cell shape"/>
    <property type="evidence" value="ECO:0007669"/>
    <property type="project" value="UniProtKB-KW"/>
</dbReference>
<evidence type="ECO:0000256" key="7">
    <source>
        <dbReference type="HAMAP-Rule" id="MF_00258"/>
    </source>
</evidence>
<dbReference type="PANTHER" id="PTHR21198:SF3">
    <property type="entry name" value="GLUTAMATE RACEMASE"/>
    <property type="match status" value="1"/>
</dbReference>
<keyword evidence="3 7" id="KW-0133">Cell shape</keyword>
<evidence type="ECO:0000313" key="9">
    <source>
        <dbReference type="Proteomes" id="UP000664073"/>
    </source>
</evidence>
<feature type="binding site" evidence="7">
    <location>
        <begin position="49"/>
        <end position="50"/>
    </location>
    <ligand>
        <name>substrate</name>
    </ligand>
</feature>
<comment type="catalytic activity">
    <reaction evidence="1 7">
        <text>L-glutamate = D-glutamate</text>
        <dbReference type="Rhea" id="RHEA:12813"/>
        <dbReference type="ChEBI" id="CHEBI:29985"/>
        <dbReference type="ChEBI" id="CHEBI:29986"/>
        <dbReference type="EC" id="5.1.1.3"/>
    </reaction>
</comment>
<evidence type="ECO:0000256" key="1">
    <source>
        <dbReference type="ARBA" id="ARBA00001602"/>
    </source>
</evidence>
<keyword evidence="5 7" id="KW-0413">Isomerase</keyword>
<evidence type="ECO:0000256" key="5">
    <source>
        <dbReference type="ARBA" id="ARBA00023235"/>
    </source>
</evidence>
<dbReference type="InterPro" id="IPR015942">
    <property type="entry name" value="Asp/Glu/hydantoin_racemase"/>
</dbReference>
<accession>A0A939KPJ9</accession>
<dbReference type="InterPro" id="IPR018187">
    <property type="entry name" value="Asp/Glu_racemase_AS_1"/>
</dbReference>
<dbReference type="InterPro" id="IPR004391">
    <property type="entry name" value="Glu_race"/>
</dbReference>
<dbReference type="Gene3D" id="3.40.50.1860">
    <property type="match status" value="2"/>
</dbReference>
<dbReference type="GO" id="GO:0009252">
    <property type="term" value="P:peptidoglycan biosynthetic process"/>
    <property type="evidence" value="ECO:0007669"/>
    <property type="project" value="UniProtKB-UniRule"/>
</dbReference>
<feature type="binding site" evidence="7">
    <location>
        <begin position="82"/>
        <end position="83"/>
    </location>
    <ligand>
        <name>substrate</name>
    </ligand>
</feature>
<organism evidence="8 9">
    <name type="scientific">Acetobacter garciniae</name>
    <dbReference type="NCBI Taxonomy" id="2817435"/>
    <lineage>
        <taxon>Bacteria</taxon>
        <taxon>Pseudomonadati</taxon>
        <taxon>Pseudomonadota</taxon>
        <taxon>Alphaproteobacteria</taxon>
        <taxon>Acetobacterales</taxon>
        <taxon>Acetobacteraceae</taxon>
        <taxon>Acetobacter</taxon>
    </lineage>
</organism>
<feature type="binding site" evidence="7">
    <location>
        <begin position="197"/>
        <end position="198"/>
    </location>
    <ligand>
        <name>substrate</name>
    </ligand>
</feature>
<dbReference type="EC" id="5.1.1.3" evidence="2 7"/>